<evidence type="ECO:0000313" key="3">
    <source>
        <dbReference type="Proteomes" id="UP001562357"/>
    </source>
</evidence>
<dbReference type="EMBL" id="BAAFGZ010000274">
    <property type="protein sequence ID" value="GAB0137380.1"/>
    <property type="molecule type" value="Genomic_DNA"/>
</dbReference>
<organism evidence="2 3">
    <name type="scientific">Epichloe bromicola</name>
    <dbReference type="NCBI Taxonomy" id="79588"/>
    <lineage>
        <taxon>Eukaryota</taxon>
        <taxon>Fungi</taxon>
        <taxon>Dikarya</taxon>
        <taxon>Ascomycota</taxon>
        <taxon>Pezizomycotina</taxon>
        <taxon>Sordariomycetes</taxon>
        <taxon>Hypocreomycetidae</taxon>
        <taxon>Hypocreales</taxon>
        <taxon>Clavicipitaceae</taxon>
        <taxon>Epichloe</taxon>
    </lineage>
</organism>
<reference evidence="3" key="1">
    <citation type="submission" date="2024-06" db="EMBL/GenBank/DDBJ databases">
        <title>Draft Genome Sequences of Epichloe bromicola Strains Isolated from Elymus ciliaris.</title>
        <authorList>
            <consortium name="Epichloe bromicola genome sequencing consortium"/>
            <person name="Miura A."/>
            <person name="Imano S."/>
            <person name="Ashida A."/>
            <person name="Sato I."/>
            <person name="Chiba S."/>
            <person name="Tanaka A."/>
            <person name="Camagna M."/>
            <person name="Takemoto D."/>
        </authorList>
    </citation>
    <scope>NUCLEOTIDE SEQUENCE [LARGE SCALE GENOMIC DNA]</scope>
    <source>
        <strain evidence="3">DP</strain>
    </source>
</reference>
<dbReference type="SUPFAM" id="SSF56112">
    <property type="entry name" value="Protein kinase-like (PK-like)"/>
    <property type="match status" value="1"/>
</dbReference>
<proteinExistence type="predicted"/>
<dbReference type="Proteomes" id="UP001562357">
    <property type="component" value="Unassembled WGS sequence"/>
</dbReference>
<evidence type="ECO:0000259" key="1">
    <source>
        <dbReference type="PROSITE" id="PS50011"/>
    </source>
</evidence>
<dbReference type="Pfam" id="PF00069">
    <property type="entry name" value="Pkinase"/>
    <property type="match status" value="1"/>
</dbReference>
<accession>A0ABQ0CVF2</accession>
<dbReference type="InterPro" id="IPR011009">
    <property type="entry name" value="Kinase-like_dom_sf"/>
</dbReference>
<feature type="domain" description="Protein kinase" evidence="1">
    <location>
        <begin position="44"/>
        <end position="273"/>
    </location>
</feature>
<keyword evidence="3" id="KW-1185">Reference proteome</keyword>
<name>A0ABQ0CVF2_9HYPO</name>
<dbReference type="InterPro" id="IPR000719">
    <property type="entry name" value="Prot_kinase_dom"/>
</dbReference>
<sequence length="273" mass="31633">MAYQADKVSKTSLNPPMILIDVEEQMKICEQSEMFIEQGDDFVFNHTKFILQDQSGNYFYSKTSARLFPSVPIDLHELHTVPLKDFWPSFDPSMTRAPSPLAENHYVKRPSLLYYSDEHVQSLSDQIIHEVSVCEILRSNPHPNVVEYLGCIVKDDKIQGLCFTKYPVDLAERLRDKRPLDPELYLRSLRSAILHLHALGLVHNDINPKNIMINEDDMPIIIDFDSCKREGELLDKSGTPDWSIEDARYAMRENDFFSFDLVEKYLLSECSRV</sequence>
<gene>
    <name evidence="2" type="primary">g5648</name>
    <name evidence="2" type="ORF">EsDP_00005648</name>
</gene>
<dbReference type="PROSITE" id="PS50011">
    <property type="entry name" value="PROTEIN_KINASE_DOM"/>
    <property type="match status" value="1"/>
</dbReference>
<evidence type="ECO:0000313" key="2">
    <source>
        <dbReference type="EMBL" id="GAB0137380.1"/>
    </source>
</evidence>
<comment type="caution">
    <text evidence="2">The sequence shown here is derived from an EMBL/GenBank/DDBJ whole genome shotgun (WGS) entry which is preliminary data.</text>
</comment>
<protein>
    <recommendedName>
        <fullName evidence="1">Protein kinase domain-containing protein</fullName>
    </recommendedName>
</protein>
<dbReference type="Gene3D" id="1.10.510.10">
    <property type="entry name" value="Transferase(Phosphotransferase) domain 1"/>
    <property type="match status" value="1"/>
</dbReference>